<evidence type="ECO:0000256" key="2">
    <source>
        <dbReference type="ARBA" id="ARBA00023136"/>
    </source>
</evidence>
<gene>
    <name evidence="4" type="ORF">ACFPUZ_11535</name>
</gene>
<keyword evidence="3" id="KW-0732">Signal</keyword>
<dbReference type="Pfam" id="PF05481">
    <property type="entry name" value="Myco_19_kDa"/>
    <property type="match status" value="1"/>
</dbReference>
<keyword evidence="5" id="KW-1185">Reference proteome</keyword>
<sequence length="162" mass="15720">MSRTVLTLTAAAATLLAGGLGLTACSDSDSAAAGDVAVATDGSGEWSATVDGTAIEMADASVVCAEQGDTVSLTIASTSGNQATGLSAVLGAGETPEVQAVGLGSTETGESLAYAPGVPGNEATATRDGDTYTITGTVSAVDMNNPLAGPQDKAFEMQVTCP</sequence>
<dbReference type="EMBL" id="JBHSQE010000009">
    <property type="protein sequence ID" value="MFC6147433.1"/>
    <property type="molecule type" value="Genomic_DNA"/>
</dbReference>
<comment type="caution">
    <text evidence="4">The sequence shown here is derived from an EMBL/GenBank/DDBJ whole genome shotgun (WGS) entry which is preliminary data.</text>
</comment>
<feature type="signal peptide" evidence="3">
    <location>
        <begin position="1"/>
        <end position="17"/>
    </location>
</feature>
<keyword evidence="2" id="KW-0472">Membrane</keyword>
<dbReference type="InterPro" id="IPR008691">
    <property type="entry name" value="LpqH"/>
</dbReference>
<evidence type="ECO:0000313" key="4">
    <source>
        <dbReference type="EMBL" id="MFC6147433.1"/>
    </source>
</evidence>
<dbReference type="PROSITE" id="PS51257">
    <property type="entry name" value="PROKAR_LIPOPROTEIN"/>
    <property type="match status" value="1"/>
</dbReference>
<dbReference type="Proteomes" id="UP001596244">
    <property type="component" value="Unassembled WGS sequence"/>
</dbReference>
<evidence type="ECO:0000256" key="3">
    <source>
        <dbReference type="SAM" id="SignalP"/>
    </source>
</evidence>
<feature type="chain" id="PRO_5046990076" evidence="3">
    <location>
        <begin position="18"/>
        <end position="162"/>
    </location>
</feature>
<organism evidence="4 5">
    <name type="scientific">Corynebacterium nasicanis</name>
    <dbReference type="NCBI Taxonomy" id="1448267"/>
    <lineage>
        <taxon>Bacteria</taxon>
        <taxon>Bacillati</taxon>
        <taxon>Actinomycetota</taxon>
        <taxon>Actinomycetes</taxon>
        <taxon>Mycobacteriales</taxon>
        <taxon>Corynebacteriaceae</taxon>
        <taxon>Corynebacterium</taxon>
    </lineage>
</organism>
<protein>
    <submittedName>
        <fullName evidence="4">Lipoprotein LpqH</fullName>
    </submittedName>
</protein>
<proteinExistence type="predicted"/>
<name>A0ABW1QER1_9CORY</name>
<keyword evidence="1" id="KW-1003">Cell membrane</keyword>
<accession>A0ABW1QER1</accession>
<dbReference type="RefSeq" id="WP_377002041.1">
    <property type="nucleotide sequence ID" value="NZ_JBHSQE010000009.1"/>
</dbReference>
<evidence type="ECO:0000313" key="5">
    <source>
        <dbReference type="Proteomes" id="UP001596244"/>
    </source>
</evidence>
<keyword evidence="4" id="KW-0449">Lipoprotein</keyword>
<reference evidence="5" key="1">
    <citation type="journal article" date="2019" name="Int. J. Syst. Evol. Microbiol.">
        <title>The Global Catalogue of Microorganisms (GCM) 10K type strain sequencing project: providing services to taxonomists for standard genome sequencing and annotation.</title>
        <authorList>
            <consortium name="The Broad Institute Genomics Platform"/>
            <consortium name="The Broad Institute Genome Sequencing Center for Infectious Disease"/>
            <person name="Wu L."/>
            <person name="Ma J."/>
        </authorList>
    </citation>
    <scope>NUCLEOTIDE SEQUENCE [LARGE SCALE GENOMIC DNA]</scope>
    <source>
        <strain evidence="5">CCUG 51943</strain>
    </source>
</reference>
<evidence type="ECO:0000256" key="1">
    <source>
        <dbReference type="ARBA" id="ARBA00022475"/>
    </source>
</evidence>